<dbReference type="OrthoDB" id="35214at10239"/>
<dbReference type="RefSeq" id="YP_009007752.1">
    <property type="nucleotide sequence ID" value="NC_023582.1"/>
</dbReference>
<sequence>MVNDGLREKFEESYYELEEHKINEFVGVDLGGGNYIDVKKTQGTAGLLVVNYVYNDEVIKTSSLNKIKVIENFIELSYYPEAKLQELANNTEIKRKKRHLVNEINKDIGMANNELDSLIYKIELYKKIYGNNDIENNIRFDDIRDKVTQIDSLIRNEGLKHG</sequence>
<dbReference type="GeneID" id="18504322"/>
<protein>
    <submittedName>
        <fullName evidence="1">Uncharacterized protein</fullName>
    </submittedName>
</protein>
<accession>W5RVC7</accession>
<dbReference type="EMBL" id="KF929199">
    <property type="protein sequence ID" value="AHG24005.1"/>
    <property type="molecule type" value="Genomic_DNA"/>
</dbReference>
<reference evidence="1 2" key="1">
    <citation type="journal article" date="2014" name="Res. Microbiol.">
        <title>Characterization of Staphylococcus epidermidis phage vB_SepS_SEP9 - A unique member of the Siphoviridae family.</title>
        <authorList>
            <person name="Melo L.D."/>
            <person name="Sillankorva S."/>
            <person name="Ackermann H.W."/>
            <person name="Kropinski A.M."/>
            <person name="Azeredo J."/>
            <person name="Cerca N."/>
        </authorList>
    </citation>
    <scope>NUCLEOTIDE SEQUENCE [LARGE SCALE GENOMIC DNA]</scope>
</reference>
<dbReference type="KEGG" id="vg:18504322"/>
<dbReference type="Proteomes" id="UP000019366">
    <property type="component" value="Segment"/>
</dbReference>
<organism evidence="1 2">
    <name type="scientific">Staphylococcus phage vB_SepS_SEP9</name>
    <dbReference type="NCBI Taxonomy" id="1434319"/>
    <lineage>
        <taxon>Viruses</taxon>
        <taxon>Duplodnaviria</taxon>
        <taxon>Heunggongvirae</taxon>
        <taxon>Uroviricota</taxon>
        <taxon>Caudoviricetes</taxon>
        <taxon>Sextaecvirus</taxon>
        <taxon>Sextaecvirus SEP9</taxon>
    </lineage>
</organism>
<evidence type="ECO:0000313" key="2">
    <source>
        <dbReference type="Proteomes" id="UP000019366"/>
    </source>
</evidence>
<proteinExistence type="predicted"/>
<evidence type="ECO:0000313" key="1">
    <source>
        <dbReference type="EMBL" id="AHG24005.1"/>
    </source>
</evidence>
<name>W5RVC7_9CAUD</name>
<keyword evidence="2" id="KW-1185">Reference proteome</keyword>
<gene>
    <name evidence="1" type="ORF">SEP9_084</name>
</gene>